<proteinExistence type="inferred from homology"/>
<keyword evidence="3" id="KW-1003">Cell membrane</keyword>
<dbReference type="EMBL" id="QJJY01000006">
    <property type="protein sequence ID" value="PXX35460.1"/>
    <property type="molecule type" value="Genomic_DNA"/>
</dbReference>
<keyword evidence="8" id="KW-0282">Flagellum</keyword>
<dbReference type="PIRSF" id="PIRSF004669">
    <property type="entry name" value="FliQ"/>
    <property type="match status" value="1"/>
</dbReference>
<reference evidence="8 9" key="1">
    <citation type="submission" date="2018-05" db="EMBL/GenBank/DDBJ databases">
        <title>Comparative genomics of bacterial root endophytes of switchgrass collected from native prairies over two seasons.</title>
        <authorList>
            <person name="Tang Y."/>
        </authorList>
    </citation>
    <scope>NUCLEOTIDE SEQUENCE [LARGE SCALE GENOMIC DNA]</scope>
    <source>
        <strain evidence="8 9">NFIX32</strain>
    </source>
</reference>
<gene>
    <name evidence="8" type="ORF">NA66_1006100</name>
</gene>
<comment type="subcellular location">
    <subcellularLocation>
        <location evidence="1">Cell membrane</location>
        <topology evidence="1">Multi-pass membrane protein</topology>
    </subcellularLocation>
</comment>
<feature type="transmembrane region" description="Helical" evidence="7">
    <location>
        <begin position="20"/>
        <end position="40"/>
    </location>
</feature>
<dbReference type="GO" id="GO:0009306">
    <property type="term" value="P:protein secretion"/>
    <property type="evidence" value="ECO:0007669"/>
    <property type="project" value="InterPro"/>
</dbReference>
<dbReference type="Proteomes" id="UP000247755">
    <property type="component" value="Unassembled WGS sequence"/>
</dbReference>
<keyword evidence="4 7" id="KW-0812">Transmembrane</keyword>
<comment type="similarity">
    <text evidence="2">Belongs to the FliQ/MopD/SpaQ family.</text>
</comment>
<keyword evidence="8" id="KW-0969">Cilium</keyword>
<dbReference type="PANTHER" id="PTHR34040:SF2">
    <property type="entry name" value="FLAGELLAR BIOSYNTHETIC PROTEIN FLIQ"/>
    <property type="match status" value="1"/>
</dbReference>
<evidence type="ECO:0000256" key="1">
    <source>
        <dbReference type="ARBA" id="ARBA00004651"/>
    </source>
</evidence>
<dbReference type="PRINTS" id="PR00952">
    <property type="entry name" value="TYPE3IMQPROT"/>
</dbReference>
<dbReference type="RefSeq" id="WP_072437344.1">
    <property type="nucleotide sequence ID" value="NZ_QJJY01000006.1"/>
</dbReference>
<organism evidence="8 9">
    <name type="scientific">Burkholderia pyrrocinia</name>
    <name type="common">Pseudomonas pyrrocinia</name>
    <dbReference type="NCBI Taxonomy" id="60550"/>
    <lineage>
        <taxon>Bacteria</taxon>
        <taxon>Pseudomonadati</taxon>
        <taxon>Pseudomonadota</taxon>
        <taxon>Betaproteobacteria</taxon>
        <taxon>Burkholderiales</taxon>
        <taxon>Burkholderiaceae</taxon>
        <taxon>Burkholderia</taxon>
        <taxon>Burkholderia cepacia complex</taxon>
    </lineage>
</organism>
<evidence type="ECO:0000313" key="8">
    <source>
        <dbReference type="EMBL" id="PXX35460.1"/>
    </source>
</evidence>
<evidence type="ECO:0000256" key="4">
    <source>
        <dbReference type="ARBA" id="ARBA00022692"/>
    </source>
</evidence>
<dbReference type="GO" id="GO:0005886">
    <property type="term" value="C:plasma membrane"/>
    <property type="evidence" value="ECO:0007669"/>
    <property type="project" value="UniProtKB-SubCell"/>
</dbReference>
<dbReference type="Pfam" id="PF01313">
    <property type="entry name" value="Bac_export_3"/>
    <property type="match status" value="1"/>
</dbReference>
<evidence type="ECO:0000256" key="7">
    <source>
        <dbReference type="SAM" id="Phobius"/>
    </source>
</evidence>
<keyword evidence="8" id="KW-0966">Cell projection</keyword>
<evidence type="ECO:0000256" key="5">
    <source>
        <dbReference type="ARBA" id="ARBA00022989"/>
    </source>
</evidence>
<protein>
    <submittedName>
        <fullName evidence="8">Flagellar biosynthetic protein FliQ</fullName>
    </submittedName>
</protein>
<evidence type="ECO:0000256" key="3">
    <source>
        <dbReference type="ARBA" id="ARBA00022475"/>
    </source>
</evidence>
<dbReference type="AlphaFoldDB" id="A0A318INK5"/>
<dbReference type="PANTHER" id="PTHR34040">
    <property type="entry name" value="FLAGELLAR BIOSYNTHETIC PROTEIN FLIQ"/>
    <property type="match status" value="1"/>
</dbReference>
<feature type="transmembrane region" description="Helical" evidence="7">
    <location>
        <begin position="52"/>
        <end position="70"/>
    </location>
</feature>
<evidence type="ECO:0000256" key="2">
    <source>
        <dbReference type="ARBA" id="ARBA00006156"/>
    </source>
</evidence>
<keyword evidence="5 7" id="KW-1133">Transmembrane helix</keyword>
<dbReference type="InterPro" id="IPR002191">
    <property type="entry name" value="Bac_export_3"/>
</dbReference>
<comment type="caution">
    <text evidence="8">The sequence shown here is derived from an EMBL/GenBank/DDBJ whole genome shotgun (WGS) entry which is preliminary data.</text>
</comment>
<name>A0A318INK5_BURPY</name>
<sequence>MSESQVLQLLEQLVWNSILIAGPVLAATLIAGLLVSIFQVVTQLQEMSLSYVPKLIVAGVVIVTLAPWMLGRLTGFTTTLFTGIADLR</sequence>
<keyword evidence="6 7" id="KW-0472">Membrane</keyword>
<evidence type="ECO:0000256" key="6">
    <source>
        <dbReference type="ARBA" id="ARBA00023136"/>
    </source>
</evidence>
<accession>A0A318INK5</accession>
<evidence type="ECO:0000313" key="9">
    <source>
        <dbReference type="Proteomes" id="UP000247755"/>
    </source>
</evidence>